<dbReference type="Proteomes" id="UP001059380">
    <property type="component" value="Chromosome"/>
</dbReference>
<name>A0A9J7BNB4_9BACT</name>
<evidence type="ECO:0000313" key="2">
    <source>
        <dbReference type="Proteomes" id="UP001059380"/>
    </source>
</evidence>
<protein>
    <submittedName>
        <fullName evidence="1">DUF1569 domain-containing protein</fullName>
    </submittedName>
</protein>
<accession>A0A9J7BNB4</accession>
<dbReference type="InterPro" id="IPR011463">
    <property type="entry name" value="DUF1569"/>
</dbReference>
<dbReference type="Pfam" id="PF07606">
    <property type="entry name" value="DUF1569"/>
    <property type="match status" value="1"/>
</dbReference>
<evidence type="ECO:0000313" key="1">
    <source>
        <dbReference type="EMBL" id="UWZ84001.1"/>
    </source>
</evidence>
<gene>
    <name evidence="1" type="ORF">MOP44_26015</name>
</gene>
<dbReference type="RefSeq" id="WP_260793505.1">
    <property type="nucleotide sequence ID" value="NZ_CP093313.1"/>
</dbReference>
<dbReference type="KEGG" id="orp:MOP44_26015"/>
<sequence length="152" mass="17640">MKYLSDAAGKQEILARLAAIRPDTPRQWGKMNASQMICHVTDAFLSVMGEKPIETPRGFNLWPLMKSFVLYAPFKWPQGVPTRPEMDQQIGGTPPTQFDCDMRTLLAAIDKFTAQPRTFQFRPHPMFRVMSEKDWMRWGYLHTDHHLRQFGA</sequence>
<dbReference type="EMBL" id="CP093313">
    <property type="protein sequence ID" value="UWZ84001.1"/>
    <property type="molecule type" value="Genomic_DNA"/>
</dbReference>
<keyword evidence="2" id="KW-1185">Reference proteome</keyword>
<organism evidence="1 2">
    <name type="scientific">Occallatibacter riparius</name>
    <dbReference type="NCBI Taxonomy" id="1002689"/>
    <lineage>
        <taxon>Bacteria</taxon>
        <taxon>Pseudomonadati</taxon>
        <taxon>Acidobacteriota</taxon>
        <taxon>Terriglobia</taxon>
        <taxon>Terriglobales</taxon>
        <taxon>Acidobacteriaceae</taxon>
        <taxon>Occallatibacter</taxon>
    </lineage>
</organism>
<dbReference type="AlphaFoldDB" id="A0A9J7BNB4"/>
<reference evidence="1" key="1">
    <citation type="submission" date="2021-04" db="EMBL/GenBank/DDBJ databases">
        <title>Phylogenetic analysis of Acidobacteriaceae.</title>
        <authorList>
            <person name="Qiu L."/>
            <person name="Zhang Q."/>
        </authorList>
    </citation>
    <scope>NUCLEOTIDE SEQUENCE</scope>
    <source>
        <strain evidence="1">DSM 25168</strain>
    </source>
</reference>
<proteinExistence type="predicted"/>